<keyword evidence="3" id="KW-1003">Cell membrane</keyword>
<dbReference type="Gene3D" id="1.20.1250.20">
    <property type="entry name" value="MFS general substrate transporter like domains"/>
    <property type="match status" value="2"/>
</dbReference>
<sequence>MPEDQGRSRNPIASVHGFLKAVKPNKWQFFLNVFLTILIGALLSITKFAQGVMTGRDADGDGAADNGGEFVVDSALVSTSFLITFGLAKAVSNLFVGILADRFGRKVVMVAGWVLGVPVPVMILAARSWTTVLWANVFLGLQQGICWTLTIVLMVDYAGPEHRGLAVGINETAGYSAVAVFNVVAAALIGERDFRGKPFWVVLGLMCCGLVMSFFILRDSKNLVRAEEQARRCDERSGDTSETGREIKEEETERPRTGRGRIAWPSGRTSEHSVGSLAFVYASFLNRSLVLCCLAGSMINFCTAFAWGILTKWAADYGGKGWGPLPKTLVAQILLAYSLPKGVLQFATGFLSDRVGRRWPVSVGLLMCACAFVYLAVVGVTGTSDAVVFGNFAGGAAILGVGTAVMYPNLIGAVAEHADPTWRASCVGTYRFWRDLGYAVGGFVLGAAADRSSASVSAGVGAVLTFVVSLLFGVWYRDRVEGALDMQHLELGIKEGGEC</sequence>
<dbReference type="GO" id="GO:0005886">
    <property type="term" value="C:plasma membrane"/>
    <property type="evidence" value="ECO:0007669"/>
    <property type="project" value="UniProtKB-SubCell"/>
</dbReference>
<feature type="transmembrane region" description="Helical" evidence="8">
    <location>
        <begin position="363"/>
        <end position="382"/>
    </location>
</feature>
<dbReference type="InterPro" id="IPR050171">
    <property type="entry name" value="MFS_Transporters"/>
</dbReference>
<dbReference type="PANTHER" id="PTHR23517">
    <property type="entry name" value="RESISTANCE PROTEIN MDTM, PUTATIVE-RELATED-RELATED"/>
    <property type="match status" value="1"/>
</dbReference>
<accession>A0A0K6S7M3</accession>
<keyword evidence="4 8" id="KW-0812">Transmembrane</keyword>
<dbReference type="SUPFAM" id="SSF103473">
    <property type="entry name" value="MFS general substrate transporter"/>
    <property type="match status" value="1"/>
</dbReference>
<protein>
    <recommendedName>
        <fullName evidence="9">Major facilitator superfamily (MFS) profile domain-containing protein</fullName>
    </recommendedName>
</protein>
<evidence type="ECO:0000256" key="7">
    <source>
        <dbReference type="SAM" id="MobiDB-lite"/>
    </source>
</evidence>
<keyword evidence="5 8" id="KW-1133">Transmembrane helix</keyword>
<feature type="transmembrane region" description="Helical" evidence="8">
    <location>
        <begin position="29"/>
        <end position="49"/>
    </location>
</feature>
<dbReference type="Pfam" id="PF07690">
    <property type="entry name" value="MFS_1"/>
    <property type="match status" value="1"/>
</dbReference>
<evidence type="ECO:0000256" key="5">
    <source>
        <dbReference type="ARBA" id="ARBA00022989"/>
    </source>
</evidence>
<comment type="subcellular location">
    <subcellularLocation>
        <location evidence="1">Cell membrane</location>
        <topology evidence="1">Multi-pass membrane protein</topology>
    </subcellularLocation>
</comment>
<evidence type="ECO:0000256" key="3">
    <source>
        <dbReference type="ARBA" id="ARBA00022475"/>
    </source>
</evidence>
<proteinExistence type="predicted"/>
<feature type="transmembrane region" description="Helical" evidence="8">
    <location>
        <begin position="289"/>
        <end position="309"/>
    </location>
</feature>
<feature type="transmembrane region" description="Helical" evidence="8">
    <location>
        <begin position="107"/>
        <end position="126"/>
    </location>
</feature>
<dbReference type="EMBL" id="CDMZ01001034">
    <property type="protein sequence ID" value="CUC09537.1"/>
    <property type="molecule type" value="Genomic_DNA"/>
</dbReference>
<evidence type="ECO:0000256" key="6">
    <source>
        <dbReference type="ARBA" id="ARBA00023136"/>
    </source>
</evidence>
<feature type="transmembrane region" description="Helical" evidence="8">
    <location>
        <begin position="132"/>
        <end position="155"/>
    </location>
</feature>
<feature type="transmembrane region" description="Helical" evidence="8">
    <location>
        <begin position="388"/>
        <end position="411"/>
    </location>
</feature>
<evidence type="ECO:0000256" key="1">
    <source>
        <dbReference type="ARBA" id="ARBA00004651"/>
    </source>
</evidence>
<evidence type="ECO:0000313" key="10">
    <source>
        <dbReference type="EMBL" id="CUC09537.1"/>
    </source>
</evidence>
<evidence type="ECO:0000256" key="8">
    <source>
        <dbReference type="SAM" id="Phobius"/>
    </source>
</evidence>
<feature type="compositionally biased region" description="Basic and acidic residues" evidence="7">
    <location>
        <begin position="234"/>
        <end position="256"/>
    </location>
</feature>
<keyword evidence="6 8" id="KW-0472">Membrane</keyword>
<dbReference type="InterPro" id="IPR011701">
    <property type="entry name" value="MFS"/>
</dbReference>
<feature type="transmembrane region" description="Helical" evidence="8">
    <location>
        <begin position="167"/>
        <end position="187"/>
    </location>
</feature>
<keyword evidence="2" id="KW-0813">Transport</keyword>
<evidence type="ECO:0000259" key="9">
    <source>
        <dbReference type="PROSITE" id="PS50850"/>
    </source>
</evidence>
<dbReference type="PROSITE" id="PS50850">
    <property type="entry name" value="MFS"/>
    <property type="match status" value="1"/>
</dbReference>
<organism evidence="10">
    <name type="scientific">Chromera velia CCMP2878</name>
    <dbReference type="NCBI Taxonomy" id="1169474"/>
    <lineage>
        <taxon>Eukaryota</taxon>
        <taxon>Sar</taxon>
        <taxon>Alveolata</taxon>
        <taxon>Colpodellida</taxon>
        <taxon>Chromeraceae</taxon>
        <taxon>Chromera</taxon>
    </lineage>
</organism>
<dbReference type="VEuPathDB" id="CryptoDB:Cvel_21019"/>
<dbReference type="InterPro" id="IPR005829">
    <property type="entry name" value="Sugar_transporter_CS"/>
</dbReference>
<feature type="transmembrane region" description="Helical" evidence="8">
    <location>
        <begin position="455"/>
        <end position="476"/>
    </location>
</feature>
<dbReference type="PANTHER" id="PTHR23517:SF3">
    <property type="entry name" value="INTEGRAL MEMBRANE TRANSPORT PROTEIN"/>
    <property type="match status" value="1"/>
</dbReference>
<feature type="transmembrane region" description="Helical" evidence="8">
    <location>
        <begin position="199"/>
        <end position="217"/>
    </location>
</feature>
<dbReference type="InterPro" id="IPR020846">
    <property type="entry name" value="MFS_dom"/>
</dbReference>
<feature type="domain" description="Major facilitator superfamily (MFS) profile" evidence="9">
    <location>
        <begin position="33"/>
        <end position="481"/>
    </location>
</feature>
<evidence type="ECO:0000256" key="4">
    <source>
        <dbReference type="ARBA" id="ARBA00022692"/>
    </source>
</evidence>
<dbReference type="InterPro" id="IPR036259">
    <property type="entry name" value="MFS_trans_sf"/>
</dbReference>
<gene>
    <name evidence="10" type="ORF">Cvel_21019.t2.CR2</name>
</gene>
<dbReference type="PROSITE" id="PS00216">
    <property type="entry name" value="SUGAR_TRANSPORT_1"/>
    <property type="match status" value="2"/>
</dbReference>
<feature type="transmembrane region" description="Helical" evidence="8">
    <location>
        <begin position="432"/>
        <end position="449"/>
    </location>
</feature>
<dbReference type="GO" id="GO:0022857">
    <property type="term" value="F:transmembrane transporter activity"/>
    <property type="evidence" value="ECO:0007669"/>
    <property type="project" value="InterPro"/>
</dbReference>
<feature type="region of interest" description="Disordered" evidence="7">
    <location>
        <begin position="234"/>
        <end position="269"/>
    </location>
</feature>
<reference evidence="10" key="1">
    <citation type="submission" date="2014-11" db="EMBL/GenBank/DDBJ databases">
        <title>Molecular phylogeny of cliff fern family Woodsiaceae with morphological implications.</title>
        <authorList>
            <person name="Shao Y.-Z."/>
            <person name="Wei R."/>
            <person name="Zhang X.-C."/>
        </authorList>
    </citation>
    <scope>NUCLEOTIDE SEQUENCE</scope>
</reference>
<name>A0A0K6S7M3_9ALVE</name>
<feature type="transmembrane region" description="Helical" evidence="8">
    <location>
        <begin position="75"/>
        <end position="100"/>
    </location>
</feature>
<dbReference type="AlphaFoldDB" id="A0A0K6S7M3"/>
<evidence type="ECO:0000256" key="2">
    <source>
        <dbReference type="ARBA" id="ARBA00022448"/>
    </source>
</evidence>
<feature type="transmembrane region" description="Helical" evidence="8">
    <location>
        <begin position="329"/>
        <end position="351"/>
    </location>
</feature>